<comment type="caution">
    <text evidence="10">The sequence shown here is derived from an EMBL/GenBank/DDBJ whole genome shotgun (WGS) entry which is preliminary data.</text>
</comment>
<feature type="binding site" evidence="7">
    <location>
        <begin position="87"/>
        <end position="91"/>
    </location>
    <ligand>
        <name>ATP</name>
        <dbReference type="ChEBI" id="CHEBI:30616"/>
    </ligand>
</feature>
<keyword evidence="5 7" id="KW-0143">Chaperone</keyword>
<dbReference type="InterPro" id="IPR027410">
    <property type="entry name" value="TCP-1-like_intermed_sf"/>
</dbReference>
<dbReference type="PROSITE" id="PS00296">
    <property type="entry name" value="CHAPERONINS_CPN60"/>
    <property type="match status" value="1"/>
</dbReference>
<dbReference type="InterPro" id="IPR027413">
    <property type="entry name" value="GROEL-like_equatorial_sf"/>
</dbReference>
<dbReference type="Gene3D" id="3.30.260.10">
    <property type="entry name" value="TCP-1-like chaperonin intermediate domain"/>
    <property type="match status" value="1"/>
</dbReference>
<accession>A0ABS0Y0I7</accession>
<comment type="function">
    <text evidence="7 9">Together with its co-chaperonin GroES, plays an essential role in assisting protein folding. The GroEL-GroES system forms a nano-cage that allows encapsulation of the non-native substrate proteins and provides a physical environment optimized to promote and accelerate protein folding.</text>
</comment>
<dbReference type="Gene3D" id="1.10.560.10">
    <property type="entry name" value="GroEL-like equatorial domain"/>
    <property type="match status" value="1"/>
</dbReference>
<evidence type="ECO:0000256" key="9">
    <source>
        <dbReference type="RuleBase" id="RU000419"/>
    </source>
</evidence>
<evidence type="ECO:0000256" key="2">
    <source>
        <dbReference type="ARBA" id="ARBA00022490"/>
    </source>
</evidence>
<organism evidence="10 11">
    <name type="scientific">Microvirga splendida</name>
    <dbReference type="NCBI Taxonomy" id="2795727"/>
    <lineage>
        <taxon>Bacteria</taxon>
        <taxon>Pseudomonadati</taxon>
        <taxon>Pseudomonadota</taxon>
        <taxon>Alphaproteobacteria</taxon>
        <taxon>Hyphomicrobiales</taxon>
        <taxon>Methylobacteriaceae</taxon>
        <taxon>Microvirga</taxon>
    </lineage>
</organism>
<dbReference type="NCBIfam" id="NF009488">
    <property type="entry name" value="PRK12850.1"/>
    <property type="match status" value="1"/>
</dbReference>
<dbReference type="NCBIfam" id="NF000592">
    <property type="entry name" value="PRK00013.1"/>
    <property type="match status" value="1"/>
</dbReference>
<keyword evidence="2 7" id="KW-0963">Cytoplasm</keyword>
<dbReference type="Pfam" id="PF00118">
    <property type="entry name" value="Cpn60_TCP1"/>
    <property type="match status" value="1"/>
</dbReference>
<dbReference type="Gene3D" id="3.50.7.10">
    <property type="entry name" value="GroEL"/>
    <property type="match status" value="1"/>
</dbReference>
<comment type="caution">
    <text evidence="7">Lacks conserved residue(s) required for the propagation of feature annotation.</text>
</comment>
<dbReference type="PRINTS" id="PR00298">
    <property type="entry name" value="CHAPERONIN60"/>
</dbReference>
<evidence type="ECO:0000256" key="7">
    <source>
        <dbReference type="HAMAP-Rule" id="MF_00600"/>
    </source>
</evidence>
<reference evidence="11" key="1">
    <citation type="submission" date="2020-12" db="EMBL/GenBank/DDBJ databases">
        <title>Hymenobacter sp.</title>
        <authorList>
            <person name="Kim M.K."/>
        </authorList>
    </citation>
    <scope>NUCLEOTIDE SEQUENCE [LARGE SCALE GENOMIC DNA]</scope>
    <source>
        <strain evidence="11">BT325</strain>
    </source>
</reference>
<keyword evidence="11" id="KW-1185">Reference proteome</keyword>
<dbReference type="PANTHER" id="PTHR45633">
    <property type="entry name" value="60 KDA HEAT SHOCK PROTEIN, MITOCHONDRIAL"/>
    <property type="match status" value="1"/>
</dbReference>
<dbReference type="CDD" id="cd03344">
    <property type="entry name" value="GroEL"/>
    <property type="match status" value="1"/>
</dbReference>
<name>A0ABS0Y0I7_9HYPH</name>
<dbReference type="SUPFAM" id="SSF54849">
    <property type="entry name" value="GroEL-intermediate domain like"/>
    <property type="match status" value="1"/>
</dbReference>
<dbReference type="InterPro" id="IPR027409">
    <property type="entry name" value="GroEL-like_apical_dom_sf"/>
</dbReference>
<evidence type="ECO:0000256" key="6">
    <source>
        <dbReference type="ARBA" id="ARBA00023235"/>
    </source>
</evidence>
<dbReference type="NCBIfam" id="TIGR02348">
    <property type="entry name" value="GroEL"/>
    <property type="match status" value="1"/>
</dbReference>
<comment type="similarity">
    <text evidence="1 7 8">Belongs to the chaperonin (HSP60) family.</text>
</comment>
<dbReference type="HAMAP" id="MF_00600">
    <property type="entry name" value="CH60"/>
    <property type="match status" value="1"/>
</dbReference>
<dbReference type="SUPFAM" id="SSF48592">
    <property type="entry name" value="GroEL equatorial domain-like"/>
    <property type="match status" value="1"/>
</dbReference>
<gene>
    <name evidence="7 10" type="primary">groL</name>
    <name evidence="7" type="synonym">groEL</name>
    <name evidence="10" type="ORF">JAO75_10320</name>
</gene>
<proteinExistence type="inferred from homology"/>
<feature type="binding site" evidence="7">
    <location>
        <position position="51"/>
    </location>
    <ligand>
        <name>ATP</name>
        <dbReference type="ChEBI" id="CHEBI:30616"/>
    </ligand>
</feature>
<feature type="binding site" evidence="7">
    <location>
        <position position="496"/>
    </location>
    <ligand>
        <name>ATP</name>
        <dbReference type="ChEBI" id="CHEBI:30616"/>
    </ligand>
</feature>
<dbReference type="EMBL" id="JAELXT010000008">
    <property type="protein sequence ID" value="MBJ6125799.1"/>
    <property type="molecule type" value="Genomic_DNA"/>
</dbReference>
<dbReference type="NCBIfam" id="NF009487">
    <property type="entry name" value="PRK12849.1"/>
    <property type="match status" value="1"/>
</dbReference>
<protein>
    <recommendedName>
        <fullName evidence="7">Chaperonin GroEL</fullName>
        <ecNumber evidence="7">5.6.1.7</ecNumber>
    </recommendedName>
    <alternativeName>
        <fullName evidence="7">60 kDa chaperonin</fullName>
    </alternativeName>
    <alternativeName>
        <fullName evidence="7">Chaperonin-60</fullName>
        <shortName evidence="7">Cpn60</shortName>
    </alternativeName>
</protein>
<keyword evidence="4 7" id="KW-0067">ATP-binding</keyword>
<dbReference type="NCBIfam" id="NF009489">
    <property type="entry name" value="PRK12851.1"/>
    <property type="match status" value="1"/>
</dbReference>
<dbReference type="EC" id="5.6.1.7" evidence="7"/>
<evidence type="ECO:0000256" key="3">
    <source>
        <dbReference type="ARBA" id="ARBA00022741"/>
    </source>
</evidence>
<dbReference type="InterPro" id="IPR002423">
    <property type="entry name" value="Cpn60/GroEL/TCP-1"/>
</dbReference>
<dbReference type="SUPFAM" id="SSF52029">
    <property type="entry name" value="GroEL apical domain-like"/>
    <property type="match status" value="1"/>
</dbReference>
<dbReference type="Proteomes" id="UP000620670">
    <property type="component" value="Unassembled WGS sequence"/>
</dbReference>
<feature type="binding site" evidence="7">
    <location>
        <position position="415"/>
    </location>
    <ligand>
        <name>ATP</name>
        <dbReference type="ChEBI" id="CHEBI:30616"/>
    </ligand>
</feature>
<dbReference type="RefSeq" id="WP_199048888.1">
    <property type="nucleotide sequence ID" value="NZ_JAELXT010000008.1"/>
</dbReference>
<dbReference type="InterPro" id="IPR001844">
    <property type="entry name" value="Cpn60/GroEL"/>
</dbReference>
<keyword evidence="6 7" id="KW-0413">Isomerase</keyword>
<dbReference type="InterPro" id="IPR018370">
    <property type="entry name" value="Chaperonin_Cpn60_CS"/>
</dbReference>
<sequence length="541" mass="57366">MAAKEVKFALDARDKMLRGVDILADAVKVTLGPKGRNVVIEKSFGAPRITKDGVTVAKEIELADKFENMGAQMVREVASKTNDIAGDGTTTATVLAQAIVREGAKAVAAGMNPMDLKRGIDLAVEAVVADLKNNAKKVTSNDEIAQVGTISANGDADVGRMLAEAMQKVGNEGVITVEEAKSLETELEVVEGMQFDRGYLSPYFITNAEKMRVELEDPYILIHEKKLSGLQAMLPVLEAVVQTGKPLLIIAEDVEGEALATLVVNKLRGGLKIAAVKAPGFGDRRKAMLEDIAVLTKGQVVSEDLGIKLENVMLNMLGRAKKVVIEKENTTIVDGAGDKRDIEARVGQIKAQIEETTSDYDREKLQERLAKLAGGVAVIRVGGATEIEVKEKKDRVDDAMHATKAAVEEGILPGGGVALLRALKALDGVKPANDDQKTGVEIVRRALQAPARQIAINAGEDGSVIVGKVAEAGDYAAGWNAQTGEYGDLYKFGIIDPAKVVRVALEDAASVAGLLITTEAMIAEKPKKEAAPAMPAGGMDF</sequence>
<evidence type="ECO:0000313" key="10">
    <source>
        <dbReference type="EMBL" id="MBJ6125799.1"/>
    </source>
</evidence>
<feature type="binding site" evidence="7">
    <location>
        <begin position="30"/>
        <end position="33"/>
    </location>
    <ligand>
        <name>ATP</name>
        <dbReference type="ChEBI" id="CHEBI:30616"/>
    </ligand>
</feature>
<comment type="subcellular location">
    <subcellularLocation>
        <location evidence="7">Cytoplasm</location>
    </subcellularLocation>
</comment>
<evidence type="ECO:0000256" key="1">
    <source>
        <dbReference type="ARBA" id="ARBA00006607"/>
    </source>
</evidence>
<evidence type="ECO:0000256" key="5">
    <source>
        <dbReference type="ARBA" id="ARBA00023186"/>
    </source>
</evidence>
<comment type="subunit">
    <text evidence="7 9">Forms a cylinder of 14 subunits composed of two heptameric rings stacked back-to-back. Interacts with the co-chaperonin GroES.</text>
</comment>
<keyword evidence="3 7" id="KW-0547">Nucleotide-binding</keyword>
<evidence type="ECO:0000256" key="4">
    <source>
        <dbReference type="ARBA" id="ARBA00022840"/>
    </source>
</evidence>
<evidence type="ECO:0000256" key="8">
    <source>
        <dbReference type="RuleBase" id="RU000418"/>
    </source>
</evidence>
<evidence type="ECO:0000313" key="11">
    <source>
        <dbReference type="Proteomes" id="UP000620670"/>
    </source>
</evidence>